<organism evidence="1 2">
    <name type="scientific">Pogonophryne albipinna</name>
    <dbReference type="NCBI Taxonomy" id="1090488"/>
    <lineage>
        <taxon>Eukaryota</taxon>
        <taxon>Metazoa</taxon>
        <taxon>Chordata</taxon>
        <taxon>Craniata</taxon>
        <taxon>Vertebrata</taxon>
        <taxon>Euteleostomi</taxon>
        <taxon>Actinopterygii</taxon>
        <taxon>Neopterygii</taxon>
        <taxon>Teleostei</taxon>
        <taxon>Neoteleostei</taxon>
        <taxon>Acanthomorphata</taxon>
        <taxon>Eupercaria</taxon>
        <taxon>Perciformes</taxon>
        <taxon>Notothenioidei</taxon>
        <taxon>Pogonophryne</taxon>
    </lineage>
</organism>
<sequence length="97" mass="10688">MYSNNVVFSSPSALAELKGPAPSTFLLYGHFLWVNSSAFGGPWVLSPWLWGGQGPCSLDMAVFLHPEQSGQYTMWLIERDKPPLALFSTDTLPRITG</sequence>
<dbReference type="AlphaFoldDB" id="A0AAD6FMU6"/>
<evidence type="ECO:0000313" key="2">
    <source>
        <dbReference type="Proteomes" id="UP001219934"/>
    </source>
</evidence>
<dbReference type="Proteomes" id="UP001219934">
    <property type="component" value="Unassembled WGS sequence"/>
</dbReference>
<reference evidence="1" key="1">
    <citation type="submission" date="2022-11" db="EMBL/GenBank/DDBJ databases">
        <title>Chromosome-level genome of Pogonophryne albipinna.</title>
        <authorList>
            <person name="Jo E."/>
        </authorList>
    </citation>
    <scope>NUCLEOTIDE SEQUENCE</scope>
    <source>
        <strain evidence="1">SGF0006</strain>
        <tissue evidence="1">Muscle</tissue>
    </source>
</reference>
<comment type="caution">
    <text evidence="1">The sequence shown here is derived from an EMBL/GenBank/DDBJ whole genome shotgun (WGS) entry which is preliminary data.</text>
</comment>
<feature type="non-terminal residue" evidence="1">
    <location>
        <position position="97"/>
    </location>
</feature>
<protein>
    <submittedName>
        <fullName evidence="1">Uncharacterized protein</fullName>
    </submittedName>
</protein>
<name>A0AAD6FMU6_9TELE</name>
<proteinExistence type="predicted"/>
<gene>
    <name evidence="1" type="ORF">JOQ06_028462</name>
</gene>
<dbReference type="EMBL" id="JAPTMU010000008">
    <property type="protein sequence ID" value="KAJ4938999.1"/>
    <property type="molecule type" value="Genomic_DNA"/>
</dbReference>
<accession>A0AAD6FMU6</accession>
<evidence type="ECO:0000313" key="1">
    <source>
        <dbReference type="EMBL" id="KAJ4938999.1"/>
    </source>
</evidence>
<keyword evidence="2" id="KW-1185">Reference proteome</keyword>